<keyword evidence="2" id="KW-1185">Reference proteome</keyword>
<name>A0A2T4ZB55_9BACL</name>
<organism evidence="1 2">
    <name type="scientific">Desmospora activa DSM 45169</name>
    <dbReference type="NCBI Taxonomy" id="1121389"/>
    <lineage>
        <taxon>Bacteria</taxon>
        <taxon>Bacillati</taxon>
        <taxon>Bacillota</taxon>
        <taxon>Bacilli</taxon>
        <taxon>Bacillales</taxon>
        <taxon>Thermoactinomycetaceae</taxon>
        <taxon>Desmospora</taxon>
    </lineage>
</organism>
<dbReference type="RefSeq" id="WP_425430451.1">
    <property type="nucleotide sequence ID" value="NZ_PZZP01000001.1"/>
</dbReference>
<gene>
    <name evidence="1" type="ORF">C8J48_1707</name>
</gene>
<reference evidence="1 2" key="1">
    <citation type="submission" date="2018-04" db="EMBL/GenBank/DDBJ databases">
        <title>Genomic Encyclopedia of Archaeal and Bacterial Type Strains, Phase II (KMG-II): from individual species to whole genera.</title>
        <authorList>
            <person name="Goeker M."/>
        </authorList>
    </citation>
    <scope>NUCLEOTIDE SEQUENCE [LARGE SCALE GENOMIC DNA]</scope>
    <source>
        <strain evidence="1 2">DSM 45169</strain>
    </source>
</reference>
<dbReference type="Proteomes" id="UP000241639">
    <property type="component" value="Unassembled WGS sequence"/>
</dbReference>
<proteinExistence type="predicted"/>
<accession>A0A2T4ZB55</accession>
<dbReference type="EMBL" id="PZZP01000001">
    <property type="protein sequence ID" value="PTM59105.1"/>
    <property type="molecule type" value="Genomic_DNA"/>
</dbReference>
<protein>
    <submittedName>
        <fullName evidence="1">Uncharacterized protein</fullName>
    </submittedName>
</protein>
<dbReference type="AlphaFoldDB" id="A0A2T4ZB55"/>
<sequence>MEDPALDFMYMCYYPEGFRCAVLEAYGAKDRDLYDRSQMYDKIYGLYDMIENLQNNPRKPDFEKGYIRFFEER</sequence>
<dbReference type="Gene3D" id="3.90.1200.10">
    <property type="match status" value="1"/>
</dbReference>
<evidence type="ECO:0000313" key="1">
    <source>
        <dbReference type="EMBL" id="PTM59105.1"/>
    </source>
</evidence>
<comment type="caution">
    <text evidence="1">The sequence shown here is derived from an EMBL/GenBank/DDBJ whole genome shotgun (WGS) entry which is preliminary data.</text>
</comment>
<evidence type="ECO:0000313" key="2">
    <source>
        <dbReference type="Proteomes" id="UP000241639"/>
    </source>
</evidence>